<proteinExistence type="inferred from homology"/>
<dbReference type="InterPro" id="IPR041489">
    <property type="entry name" value="PDZ_6"/>
</dbReference>
<keyword evidence="9 13" id="KW-0482">Metalloprotease</keyword>
<comment type="similarity">
    <text evidence="3">Belongs to the peptidase M50B family.</text>
</comment>
<keyword evidence="10 11" id="KW-0472">Membrane</keyword>
<comment type="subcellular location">
    <subcellularLocation>
        <location evidence="2">Membrane</location>
        <topology evidence="2">Multi-pass membrane protein</topology>
    </subcellularLocation>
</comment>
<dbReference type="Pfam" id="PF02163">
    <property type="entry name" value="Peptidase_M50"/>
    <property type="match status" value="1"/>
</dbReference>
<dbReference type="InterPro" id="IPR001478">
    <property type="entry name" value="PDZ"/>
</dbReference>
<evidence type="ECO:0000313" key="13">
    <source>
        <dbReference type="EMBL" id="SLM19719.1"/>
    </source>
</evidence>
<protein>
    <submittedName>
        <fullName evidence="13">Putative zinc metalloprotease TP_0600</fullName>
        <ecNumber evidence="13">3.4.24.-</ecNumber>
    </submittedName>
</protein>
<dbReference type="InterPro" id="IPR004387">
    <property type="entry name" value="Pept_M50_Zn"/>
</dbReference>
<accession>A0A3P3XUI1</accession>
<dbReference type="PANTHER" id="PTHR42837:SF2">
    <property type="entry name" value="MEMBRANE METALLOPROTEASE ARASP2, CHLOROPLASTIC-RELATED"/>
    <property type="match status" value="1"/>
</dbReference>
<keyword evidence="7" id="KW-0862">Zinc</keyword>
<dbReference type="PROSITE" id="PS50106">
    <property type="entry name" value="PDZ"/>
    <property type="match status" value="1"/>
</dbReference>
<feature type="transmembrane region" description="Helical" evidence="11">
    <location>
        <begin position="424"/>
        <end position="448"/>
    </location>
</feature>
<dbReference type="AlphaFoldDB" id="A0A3P3XUI1"/>
<dbReference type="GO" id="GO:0016020">
    <property type="term" value="C:membrane"/>
    <property type="evidence" value="ECO:0007669"/>
    <property type="project" value="UniProtKB-SubCell"/>
</dbReference>
<evidence type="ECO:0000256" key="2">
    <source>
        <dbReference type="ARBA" id="ARBA00004141"/>
    </source>
</evidence>
<keyword evidence="6 13" id="KW-0378">Hydrolase</keyword>
<evidence type="ECO:0000256" key="10">
    <source>
        <dbReference type="ARBA" id="ARBA00023136"/>
    </source>
</evidence>
<feature type="transmembrane region" description="Helical" evidence="11">
    <location>
        <begin position="395"/>
        <end position="412"/>
    </location>
</feature>
<dbReference type="EC" id="3.4.24.-" evidence="13"/>
<dbReference type="SMART" id="SM00228">
    <property type="entry name" value="PDZ"/>
    <property type="match status" value="2"/>
</dbReference>
<keyword evidence="5 11" id="KW-0812">Transmembrane</keyword>
<evidence type="ECO:0000256" key="5">
    <source>
        <dbReference type="ARBA" id="ARBA00022692"/>
    </source>
</evidence>
<dbReference type="PANTHER" id="PTHR42837">
    <property type="entry name" value="REGULATOR OF SIGMA-E PROTEASE RSEP"/>
    <property type="match status" value="1"/>
</dbReference>
<keyword evidence="8 11" id="KW-1133">Transmembrane helix</keyword>
<dbReference type="Gene3D" id="2.30.42.10">
    <property type="match status" value="2"/>
</dbReference>
<feature type="transmembrane region" description="Helical" evidence="11">
    <location>
        <begin position="100"/>
        <end position="124"/>
    </location>
</feature>
<sequence length="450" mass="47886">MITILLGLIGLSIVVIVHELGHFVIARSVGVEVEAFSVGWGPALFKRKGKKTEWRIGVLPIGGYCKLKGEDGFRAALDQKLDFIPADKGSYYSAHPLKRVAIAIAGPSFNVLFATLVFVFVVAIGTTIQTAPNRIVLSSETGAMIQNGMPNPADIAGLETGDVIRAVDGKTIRDYSDLQEIIASNPGKALSVEVLRNGSVQNLVITPHLDRNSGAGVIGVYAWVDPVIATVKDQSPAAIADLRAGDIITEANGKAIHNTVDLMEVFKNASGPVSLMVMRDAEPFPTTIVAKSLEEMGIGFVSVIRTDKATSLPDAVSKGFKETASTFSLTIKSIGLLFRGVNVFKAVSGPARITYLIGTAASEQIKADGLAGLVPVLSFLAYLSVALAITNLLPLPVLDGGLILVFIIEFLRKRALTPQALYRFQFIGAAFVLVLFIVATMSDVFFFAGK</sequence>
<dbReference type="InterPro" id="IPR036034">
    <property type="entry name" value="PDZ_sf"/>
</dbReference>
<evidence type="ECO:0000256" key="3">
    <source>
        <dbReference type="ARBA" id="ARBA00007931"/>
    </source>
</evidence>
<comment type="cofactor">
    <cofactor evidence="1">
        <name>Zn(2+)</name>
        <dbReference type="ChEBI" id="CHEBI:29105"/>
    </cofactor>
</comment>
<dbReference type="GO" id="GO:0004222">
    <property type="term" value="F:metalloendopeptidase activity"/>
    <property type="evidence" value="ECO:0007669"/>
    <property type="project" value="InterPro"/>
</dbReference>
<dbReference type="CDD" id="cd23081">
    <property type="entry name" value="cpPDZ_EcRseP-like"/>
    <property type="match status" value="1"/>
</dbReference>
<evidence type="ECO:0000256" key="11">
    <source>
        <dbReference type="SAM" id="Phobius"/>
    </source>
</evidence>
<dbReference type="SUPFAM" id="SSF50156">
    <property type="entry name" value="PDZ domain-like"/>
    <property type="match status" value="2"/>
</dbReference>
<dbReference type="GO" id="GO:0006508">
    <property type="term" value="P:proteolysis"/>
    <property type="evidence" value="ECO:0007669"/>
    <property type="project" value="UniProtKB-KW"/>
</dbReference>
<evidence type="ECO:0000256" key="8">
    <source>
        <dbReference type="ARBA" id="ARBA00022989"/>
    </source>
</evidence>
<evidence type="ECO:0000256" key="4">
    <source>
        <dbReference type="ARBA" id="ARBA00022670"/>
    </source>
</evidence>
<name>A0A3P3XUI1_9SPIR</name>
<dbReference type="InterPro" id="IPR008915">
    <property type="entry name" value="Peptidase_M50"/>
</dbReference>
<evidence type="ECO:0000256" key="7">
    <source>
        <dbReference type="ARBA" id="ARBA00022833"/>
    </source>
</evidence>
<organism evidence="13">
    <name type="scientific">uncultured spirochete</name>
    <dbReference type="NCBI Taxonomy" id="156406"/>
    <lineage>
        <taxon>Bacteria</taxon>
        <taxon>Pseudomonadati</taxon>
        <taxon>Spirochaetota</taxon>
        <taxon>Spirochaetia</taxon>
        <taxon>Spirochaetales</taxon>
        <taxon>environmental samples</taxon>
    </lineage>
</organism>
<dbReference type="CDD" id="cd06163">
    <property type="entry name" value="S2P-M50_PDZ_RseP-like"/>
    <property type="match status" value="1"/>
</dbReference>
<evidence type="ECO:0000256" key="9">
    <source>
        <dbReference type="ARBA" id="ARBA00023049"/>
    </source>
</evidence>
<evidence type="ECO:0000256" key="6">
    <source>
        <dbReference type="ARBA" id="ARBA00022801"/>
    </source>
</evidence>
<evidence type="ECO:0000259" key="12">
    <source>
        <dbReference type="PROSITE" id="PS50106"/>
    </source>
</evidence>
<gene>
    <name evidence="13" type="ORF">SPIRO4BDMA_70141</name>
</gene>
<dbReference type="EMBL" id="FWDO01000007">
    <property type="protein sequence ID" value="SLM19719.1"/>
    <property type="molecule type" value="Genomic_DNA"/>
</dbReference>
<dbReference type="Pfam" id="PF17820">
    <property type="entry name" value="PDZ_6"/>
    <property type="match status" value="2"/>
</dbReference>
<evidence type="ECO:0000256" key="1">
    <source>
        <dbReference type="ARBA" id="ARBA00001947"/>
    </source>
</evidence>
<feature type="domain" description="PDZ" evidence="12">
    <location>
        <begin position="206"/>
        <end position="281"/>
    </location>
</feature>
<reference evidence="13" key="1">
    <citation type="submission" date="2017-02" db="EMBL/GenBank/DDBJ databases">
        <authorList>
            <person name="Regsiter A."/>
            <person name="William W."/>
        </authorList>
    </citation>
    <scope>NUCLEOTIDE SEQUENCE</scope>
    <source>
        <strain evidence="13">BdmA 4</strain>
    </source>
</reference>
<keyword evidence="4 13" id="KW-0645">Protease</keyword>